<proteinExistence type="predicted"/>
<organism evidence="5 6">
    <name type="scientific">Stylonychia lemnae</name>
    <name type="common">Ciliate</name>
    <dbReference type="NCBI Taxonomy" id="5949"/>
    <lineage>
        <taxon>Eukaryota</taxon>
        <taxon>Sar</taxon>
        <taxon>Alveolata</taxon>
        <taxon>Ciliophora</taxon>
        <taxon>Intramacronucleata</taxon>
        <taxon>Spirotrichea</taxon>
        <taxon>Stichotrichia</taxon>
        <taxon>Sporadotrichida</taxon>
        <taxon>Oxytrichidae</taxon>
        <taxon>Stylonychinae</taxon>
        <taxon>Stylonychia</taxon>
    </lineage>
</organism>
<feature type="compositionally biased region" description="Basic and acidic residues" evidence="2">
    <location>
        <begin position="28"/>
        <end position="50"/>
    </location>
</feature>
<feature type="transmembrane region" description="Helical" evidence="3">
    <location>
        <begin position="675"/>
        <end position="696"/>
    </location>
</feature>
<keyword evidence="6" id="KW-1185">Reference proteome</keyword>
<keyword evidence="3" id="KW-0812">Transmembrane</keyword>
<feature type="transmembrane region" description="Helical" evidence="3">
    <location>
        <begin position="534"/>
        <end position="558"/>
    </location>
</feature>
<keyword evidence="1" id="KW-0479">Metal-binding</keyword>
<feature type="domain" description="RING-type" evidence="4">
    <location>
        <begin position="283"/>
        <end position="324"/>
    </location>
</feature>
<evidence type="ECO:0000256" key="3">
    <source>
        <dbReference type="SAM" id="Phobius"/>
    </source>
</evidence>
<dbReference type="Gene3D" id="3.30.40.10">
    <property type="entry name" value="Zinc/RING finger domain, C3HC4 (zinc finger)"/>
    <property type="match status" value="2"/>
</dbReference>
<name>A0A077ZWI8_STYLE</name>
<keyword evidence="3" id="KW-0472">Membrane</keyword>
<dbReference type="AlphaFoldDB" id="A0A077ZWI8"/>
<sequence length="725" mass="83566">MDRKEFEPDNKPFLKKKGMDADQQPLNEESKEEVKSNEKIMGKGGKKVDDEAPMVFGADPSNISRNEEEKKEMINSQIKPAYRKSILEQDEQIANYDEIKAYENIVTCSICTEFLFLSRDPVYCQKCQSTTFCSSCIDQWVKSKGRCPLCQDPNPKLSKVSDNPNLLGLMSNVKLHCKYRPKGCDETVSLLDYEKHAEECGECKICKQKPIIKKEMHSHFASSCKFYELHCPYCGIRQLREELKSHKCYQQSCTGRNGQDYFLTKQRVSNLKNVQSYLKQIQCSICNNVLRNPKQCEQEKCQRNFCERCLDEKLKTSNQCPICKIDGPQFTEINRLLKGLLAQTQINCKNCKQAINHDKLDEHESKCGSCTNCKTNLGGNTTHIEHLIDSCPKYEVTCQICWKTMKRSKFSNHSKCEKIAKPVAVVKPEKQKAQKEDAKLKDPLLANFQAKQPEITDILDYNQHWGRKTRGCYCLGLGRWCKVVKHNVGKDLEGKTKCVQILFIILLALSEWGMMIHAYVDLLLIKDFEQKSNFLFLIGLIVDSCLSFFIRLIAYIFLASMWEGYAHHGLLRFLHVCMILFISLIPYGDFLLHLGYRQRGYLQQGSEEPFPDELNLPKGKPQQYQGYFNVTRGGHFYFLSLGYFKCFTSLIRIVIWIIGLSNYDDLIMNYKDARVVLVLAGGHLLFCVLMLLRVLIDNCSCKCDKIKGRKKRLTSYDTLNNDLII</sequence>
<dbReference type="SUPFAM" id="SSF57850">
    <property type="entry name" value="RING/U-box"/>
    <property type="match status" value="2"/>
</dbReference>
<dbReference type="Proteomes" id="UP000039865">
    <property type="component" value="Unassembled WGS sequence"/>
</dbReference>
<keyword evidence="1" id="KW-0862">Zinc</keyword>
<evidence type="ECO:0000313" key="6">
    <source>
        <dbReference type="Proteomes" id="UP000039865"/>
    </source>
</evidence>
<dbReference type="InterPro" id="IPR013083">
    <property type="entry name" value="Znf_RING/FYVE/PHD"/>
</dbReference>
<reference evidence="5 6" key="1">
    <citation type="submission" date="2014-06" db="EMBL/GenBank/DDBJ databases">
        <authorList>
            <person name="Swart Estienne"/>
        </authorList>
    </citation>
    <scope>NUCLEOTIDE SEQUENCE [LARGE SCALE GENOMIC DNA]</scope>
    <source>
        <strain evidence="5 6">130c</strain>
    </source>
</reference>
<feature type="compositionally biased region" description="Basic and acidic residues" evidence="2">
    <location>
        <begin position="1"/>
        <end position="20"/>
    </location>
</feature>
<dbReference type="InterPro" id="IPR001841">
    <property type="entry name" value="Znf_RING"/>
</dbReference>
<dbReference type="PROSITE" id="PS50089">
    <property type="entry name" value="ZF_RING_2"/>
    <property type="match status" value="2"/>
</dbReference>
<dbReference type="PANTHER" id="PTHR10131">
    <property type="entry name" value="TNF RECEPTOR ASSOCIATED FACTOR"/>
    <property type="match status" value="1"/>
</dbReference>
<evidence type="ECO:0000256" key="1">
    <source>
        <dbReference type="PROSITE-ProRule" id="PRU00175"/>
    </source>
</evidence>
<keyword evidence="1" id="KW-0863">Zinc-finger</keyword>
<feature type="transmembrane region" description="Helical" evidence="3">
    <location>
        <begin position="570"/>
        <end position="592"/>
    </location>
</feature>
<dbReference type="PANTHER" id="PTHR10131:SF94">
    <property type="entry name" value="TNF RECEPTOR-ASSOCIATED FACTOR 4"/>
    <property type="match status" value="1"/>
</dbReference>
<dbReference type="InParanoid" id="A0A077ZWI8"/>
<dbReference type="Pfam" id="PF13639">
    <property type="entry name" value="zf-RING_2"/>
    <property type="match status" value="2"/>
</dbReference>
<dbReference type="OrthoDB" id="654191at2759"/>
<feature type="transmembrane region" description="Helical" evidence="3">
    <location>
        <begin position="642"/>
        <end position="663"/>
    </location>
</feature>
<feature type="region of interest" description="Disordered" evidence="2">
    <location>
        <begin position="1"/>
        <end position="62"/>
    </location>
</feature>
<dbReference type="EMBL" id="CCKQ01002836">
    <property type="protein sequence ID" value="CDW73946.1"/>
    <property type="molecule type" value="Genomic_DNA"/>
</dbReference>
<dbReference type="SMART" id="SM00184">
    <property type="entry name" value="RING"/>
    <property type="match status" value="3"/>
</dbReference>
<accession>A0A077ZWI8</accession>
<evidence type="ECO:0000256" key="2">
    <source>
        <dbReference type="SAM" id="MobiDB-lite"/>
    </source>
</evidence>
<evidence type="ECO:0000313" key="5">
    <source>
        <dbReference type="EMBL" id="CDW73946.1"/>
    </source>
</evidence>
<gene>
    <name evidence="5" type="primary">Contig13962.g14898</name>
    <name evidence="5" type="ORF">STYLEM_2936</name>
</gene>
<feature type="domain" description="RING-type" evidence="4">
    <location>
        <begin position="108"/>
        <end position="151"/>
    </location>
</feature>
<keyword evidence="3" id="KW-1133">Transmembrane helix</keyword>
<dbReference type="GO" id="GO:0008270">
    <property type="term" value="F:zinc ion binding"/>
    <property type="evidence" value="ECO:0007669"/>
    <property type="project" value="UniProtKB-KW"/>
</dbReference>
<protein>
    <submittedName>
        <fullName evidence="5">Spry domain containing protein</fullName>
    </submittedName>
</protein>
<feature type="transmembrane region" description="Helical" evidence="3">
    <location>
        <begin position="501"/>
        <end position="522"/>
    </location>
</feature>
<evidence type="ECO:0000259" key="4">
    <source>
        <dbReference type="PROSITE" id="PS50089"/>
    </source>
</evidence>